<proteinExistence type="predicted"/>
<keyword evidence="2" id="KW-1185">Reference proteome</keyword>
<organism evidence="1 2">
    <name type="scientific">Candidatus Lokiarchaeum ossiferum</name>
    <dbReference type="NCBI Taxonomy" id="2951803"/>
    <lineage>
        <taxon>Archaea</taxon>
        <taxon>Promethearchaeati</taxon>
        <taxon>Promethearchaeota</taxon>
        <taxon>Promethearchaeia</taxon>
        <taxon>Promethearchaeales</taxon>
        <taxon>Promethearchaeaceae</taxon>
        <taxon>Candidatus Lokiarchaeum</taxon>
    </lineage>
</organism>
<evidence type="ECO:0008006" key="3">
    <source>
        <dbReference type="Google" id="ProtNLM"/>
    </source>
</evidence>
<evidence type="ECO:0000313" key="2">
    <source>
        <dbReference type="Proteomes" id="UP001208689"/>
    </source>
</evidence>
<protein>
    <recommendedName>
        <fullName evidence="3">Formate dehydrogenase accessory protein FdhE</fullName>
    </recommendedName>
</protein>
<reference evidence="1" key="1">
    <citation type="submission" date="2022-09" db="EMBL/GenBank/DDBJ databases">
        <title>Actin cytoskeleton and complex cell architecture in an #Asgard archaeon.</title>
        <authorList>
            <person name="Ponce Toledo R.I."/>
            <person name="Schleper C."/>
            <person name="Rodrigues Oliveira T."/>
            <person name="Wollweber F."/>
            <person name="Xu J."/>
            <person name="Rittmann S."/>
            <person name="Klingl A."/>
            <person name="Pilhofer M."/>
        </authorList>
    </citation>
    <scope>NUCLEOTIDE SEQUENCE</scope>
    <source>
        <strain evidence="1">B-35</strain>
    </source>
</reference>
<sequence length="158" mass="18319">MPKIVNISFPKDGTELKFSLPDQTIEYMQSLVDQGEYRSLPDALSAFTLEAINLNNPYRKAMKYPVDYPFPSEKCPVCKKAELEITHPQTQLLGYLKHCPVCYYSFQSCPTCSTGNIYRIDKEVQDHIVVIEYCTNCDFEKEVMISENFRYIDFQSIL</sequence>
<dbReference type="EMBL" id="CP104013">
    <property type="protein sequence ID" value="UYP45593.1"/>
    <property type="molecule type" value="Genomic_DNA"/>
</dbReference>
<accession>A0ABY6HQ01</accession>
<gene>
    <name evidence="1" type="ORF">NEF87_001878</name>
</gene>
<dbReference type="Proteomes" id="UP001208689">
    <property type="component" value="Chromosome"/>
</dbReference>
<name>A0ABY6HQ01_9ARCH</name>
<evidence type="ECO:0000313" key="1">
    <source>
        <dbReference type="EMBL" id="UYP45593.1"/>
    </source>
</evidence>